<feature type="coiled-coil region" evidence="1">
    <location>
        <begin position="189"/>
        <end position="226"/>
    </location>
</feature>
<protein>
    <recommendedName>
        <fullName evidence="3">BZIP domain-containing protein</fullName>
    </recommendedName>
</protein>
<dbReference type="PROSITE" id="PS00036">
    <property type="entry name" value="BZIP_BASIC"/>
    <property type="match status" value="1"/>
</dbReference>
<sequence>MRSSREKKRQFYAESPNSDAEDTKESPGPGMASTDAPRKRSRLFNDQQQHQPQQQQQLTYCPNNLGLALPQPANASPSIHPAFGVSAINLPSQISAASGILQTPNPRLDTSHIPRIRVGGYTVDVANLVIPTNLTPGEFQRRVSEMEQELAYQKANPPALPRSDIPELPEKPPSEPWRRFPDDVTPEQRQAIEAENNRIATTNQRIERERNNQAAKKSRMKRLEALERTRYLLNDRSAECDWWRLKAMSLGASVSEWDNLPEEVKSSMVNDIKDRVQEIDLLMEGDKRDEEARRRTARNKARAALKDNREASLDSSEF</sequence>
<evidence type="ECO:0000313" key="5">
    <source>
        <dbReference type="Proteomes" id="UP000050424"/>
    </source>
</evidence>
<dbReference type="EMBL" id="LKCW01000030">
    <property type="protein sequence ID" value="KPM43579.1"/>
    <property type="molecule type" value="Genomic_DNA"/>
</dbReference>
<comment type="caution">
    <text evidence="4">The sequence shown here is derived from an EMBL/GenBank/DDBJ whole genome shotgun (WGS) entry which is preliminary data.</text>
</comment>
<feature type="compositionally biased region" description="Low complexity" evidence="2">
    <location>
        <begin position="47"/>
        <end position="56"/>
    </location>
</feature>
<accession>A0A0P7B9X2</accession>
<dbReference type="InterPro" id="IPR004827">
    <property type="entry name" value="bZIP"/>
</dbReference>
<feature type="region of interest" description="Disordered" evidence="2">
    <location>
        <begin position="149"/>
        <end position="181"/>
    </location>
</feature>
<keyword evidence="5" id="KW-1185">Reference proteome</keyword>
<dbReference type="GO" id="GO:0003700">
    <property type="term" value="F:DNA-binding transcription factor activity"/>
    <property type="evidence" value="ECO:0007669"/>
    <property type="project" value="InterPro"/>
</dbReference>
<feature type="region of interest" description="Disordered" evidence="2">
    <location>
        <begin position="288"/>
        <end position="318"/>
    </location>
</feature>
<gene>
    <name evidence="4" type="ORF">AK830_g2941</name>
</gene>
<feature type="compositionally biased region" description="Basic and acidic residues" evidence="2">
    <location>
        <begin position="164"/>
        <end position="181"/>
    </location>
</feature>
<feature type="region of interest" description="Disordered" evidence="2">
    <location>
        <begin position="1"/>
        <end position="56"/>
    </location>
</feature>
<dbReference type="Proteomes" id="UP000050424">
    <property type="component" value="Unassembled WGS sequence"/>
</dbReference>
<evidence type="ECO:0000259" key="3">
    <source>
        <dbReference type="PROSITE" id="PS00036"/>
    </source>
</evidence>
<evidence type="ECO:0000256" key="2">
    <source>
        <dbReference type="SAM" id="MobiDB-lite"/>
    </source>
</evidence>
<dbReference type="AlphaFoldDB" id="A0A0P7B9X2"/>
<dbReference type="STRING" id="78410.A0A0P7B9X2"/>
<organism evidence="4 5">
    <name type="scientific">Neonectria ditissima</name>
    <dbReference type="NCBI Taxonomy" id="78410"/>
    <lineage>
        <taxon>Eukaryota</taxon>
        <taxon>Fungi</taxon>
        <taxon>Dikarya</taxon>
        <taxon>Ascomycota</taxon>
        <taxon>Pezizomycotina</taxon>
        <taxon>Sordariomycetes</taxon>
        <taxon>Hypocreomycetidae</taxon>
        <taxon>Hypocreales</taxon>
        <taxon>Nectriaceae</taxon>
        <taxon>Neonectria</taxon>
    </lineage>
</organism>
<proteinExistence type="predicted"/>
<evidence type="ECO:0000313" key="4">
    <source>
        <dbReference type="EMBL" id="KPM43579.1"/>
    </source>
</evidence>
<feature type="domain" description="BZIP" evidence="3">
    <location>
        <begin position="208"/>
        <end position="221"/>
    </location>
</feature>
<keyword evidence="1" id="KW-0175">Coiled coil</keyword>
<evidence type="ECO:0000256" key="1">
    <source>
        <dbReference type="SAM" id="Coils"/>
    </source>
</evidence>
<feature type="compositionally biased region" description="Basic residues" evidence="2">
    <location>
        <begin position="1"/>
        <end position="10"/>
    </location>
</feature>
<reference evidence="4 5" key="1">
    <citation type="submission" date="2015-09" db="EMBL/GenBank/DDBJ databases">
        <title>Draft genome of a European isolate of the apple canker pathogen Neonectria ditissima.</title>
        <authorList>
            <person name="Gomez-Cortecero A."/>
            <person name="Harrison R.J."/>
            <person name="Armitage A.D."/>
        </authorList>
    </citation>
    <scope>NUCLEOTIDE SEQUENCE [LARGE SCALE GENOMIC DNA]</scope>
    <source>
        <strain evidence="4 5">R09/05</strain>
    </source>
</reference>
<dbReference type="OrthoDB" id="4847496at2759"/>
<name>A0A0P7B9X2_9HYPO</name>